<organism evidence="1 2">
    <name type="scientific">Sulfuracidifex metallicus DSM 6482 = JCM 9184</name>
    <dbReference type="NCBI Taxonomy" id="523847"/>
    <lineage>
        <taxon>Archaea</taxon>
        <taxon>Thermoproteota</taxon>
        <taxon>Thermoprotei</taxon>
        <taxon>Sulfolobales</taxon>
        <taxon>Sulfolobaceae</taxon>
        <taxon>Sulfuracidifex</taxon>
    </lineage>
</organism>
<dbReference type="Proteomes" id="UP000470772">
    <property type="component" value="Unassembled WGS sequence"/>
</dbReference>
<reference evidence="1 2" key="1">
    <citation type="submission" date="2019-10" db="EMBL/GenBank/DDBJ databases">
        <title>Sequencing and Assembly of Multiple Reported Metal-Biooxidizing Members of the Extremely Thermoacidophilic Archaeal Family Sulfolobaceae.</title>
        <authorList>
            <person name="Counts J.A."/>
            <person name="Kelly R.M."/>
        </authorList>
    </citation>
    <scope>NUCLEOTIDE SEQUENCE [LARGE SCALE GENOMIC DNA]</scope>
    <source>
        <strain evidence="1 2">DSM 6482</strain>
    </source>
</reference>
<name>A0A6A9QLS0_SULME</name>
<dbReference type="RefSeq" id="WP_054838430.1">
    <property type="nucleotide sequence ID" value="NZ_BBBY01000009.1"/>
</dbReference>
<keyword evidence="2" id="KW-1185">Reference proteome</keyword>
<protein>
    <submittedName>
        <fullName evidence="1">Uncharacterized protein</fullName>
    </submittedName>
</protein>
<accession>A0A6A9QLS0</accession>
<dbReference type="OrthoDB" id="33550at2157"/>
<dbReference type="AlphaFoldDB" id="A0A6A9QLS0"/>
<comment type="caution">
    <text evidence="1">The sequence shown here is derived from an EMBL/GenBank/DDBJ whole genome shotgun (WGS) entry which is preliminary data.</text>
</comment>
<dbReference type="EMBL" id="WGGD01000005">
    <property type="protein sequence ID" value="MUN29946.1"/>
    <property type="molecule type" value="Genomic_DNA"/>
</dbReference>
<evidence type="ECO:0000313" key="1">
    <source>
        <dbReference type="EMBL" id="MUN29946.1"/>
    </source>
</evidence>
<sequence>MEKNLDISKDLELLEKVEVPPFGDNRNLMIVSRYDVSEVFRKYNATVLTRDLLSIYAGGGQVPDYAVVPRGRITLNYWVDESLEYKGNHGGYSREELEIPLCIFKADVNPFLFDFFFTIIIKGNGSYFFFTARNVLSIPSSF</sequence>
<proteinExistence type="predicted"/>
<gene>
    <name evidence="1" type="ORF">GC250_10990</name>
</gene>
<evidence type="ECO:0000313" key="2">
    <source>
        <dbReference type="Proteomes" id="UP000470772"/>
    </source>
</evidence>